<evidence type="ECO:0000313" key="1">
    <source>
        <dbReference type="EMBL" id="KMW56112.1"/>
    </source>
</evidence>
<proteinExistence type="predicted"/>
<dbReference type="EMBL" id="LFTY01000002">
    <property type="protein sequence ID" value="KMW56112.1"/>
    <property type="molecule type" value="Genomic_DNA"/>
</dbReference>
<gene>
    <name evidence="1" type="ORF">AIOL_001064</name>
</gene>
<accession>A0A0J9E0F1</accession>
<sequence length="108" mass="11895">MPSGQEISFYDVVEDADAHEGGLWRYRFLTPGISRDGGTVPVETALADIEALCGTFVVADLGRFDVAPDRVVITFMDRPVVFGQATPEATQFFEAFLIEDGKCIWEGF</sequence>
<dbReference type="AlphaFoldDB" id="A0A0J9E0F1"/>
<protein>
    <submittedName>
        <fullName evidence="1">Acetolactate synthase</fullName>
    </submittedName>
</protein>
<comment type="caution">
    <text evidence="1">The sequence shown here is derived from an EMBL/GenBank/DDBJ whole genome shotgun (WGS) entry which is preliminary data.</text>
</comment>
<dbReference type="STRING" id="1675527.AIOL_001064"/>
<dbReference type="Proteomes" id="UP000037178">
    <property type="component" value="Unassembled WGS sequence"/>
</dbReference>
<reference evidence="1 2" key="1">
    <citation type="submission" date="2015-06" db="EMBL/GenBank/DDBJ databases">
        <title>Draft genome sequence of an Alphaproteobacteria species associated to the Mediterranean sponge Oscarella lobularis.</title>
        <authorList>
            <person name="Jourda C."/>
            <person name="Santini S."/>
            <person name="Claverie J.-M."/>
        </authorList>
    </citation>
    <scope>NUCLEOTIDE SEQUENCE [LARGE SCALE GENOMIC DNA]</scope>
    <source>
        <strain evidence="1">IGS</strain>
    </source>
</reference>
<evidence type="ECO:0000313" key="2">
    <source>
        <dbReference type="Proteomes" id="UP000037178"/>
    </source>
</evidence>
<organism evidence="1 2">
    <name type="scientific">Candidatus Rhodobacter oscarellae</name>
    <dbReference type="NCBI Taxonomy" id="1675527"/>
    <lineage>
        <taxon>Bacteria</taxon>
        <taxon>Pseudomonadati</taxon>
        <taxon>Pseudomonadota</taxon>
        <taxon>Alphaproteobacteria</taxon>
        <taxon>Rhodobacterales</taxon>
        <taxon>Rhodobacter group</taxon>
        <taxon>Rhodobacter</taxon>
    </lineage>
</organism>
<dbReference type="PATRIC" id="fig|1675527.3.peg.1134"/>
<dbReference type="Pfam" id="PF20107">
    <property type="entry name" value="DUF6497"/>
    <property type="match status" value="1"/>
</dbReference>
<name>A0A0J9E0F1_9RHOB</name>
<dbReference type="InterPro" id="IPR045467">
    <property type="entry name" value="DUF6497"/>
</dbReference>
<keyword evidence="2" id="KW-1185">Reference proteome</keyword>